<dbReference type="Proteomes" id="UP000324758">
    <property type="component" value="Unassembled WGS sequence"/>
</dbReference>
<comment type="caution">
    <text evidence="1">The sequence shown here is derived from an EMBL/GenBank/DDBJ whole genome shotgun (WGS) entry which is preliminary data.</text>
</comment>
<accession>A0A5D3KUE6</accession>
<name>A0A5D3KUE6_9BRAD</name>
<dbReference type="RefSeq" id="WP_148772310.1">
    <property type="nucleotide sequence ID" value="NZ_VSSS01000018.1"/>
</dbReference>
<dbReference type="EMBL" id="VSSS01000018">
    <property type="protein sequence ID" value="TYL96647.1"/>
    <property type="molecule type" value="Genomic_DNA"/>
</dbReference>
<sequence length="67" mass="7560">MAFTLNRAFRILRQRAITEMQVGLPEIEITADRPDKWAVYSYKKELLLFASIPTATSAAAERASSRS</sequence>
<keyword evidence="2" id="KW-1185">Reference proteome</keyword>
<reference evidence="1 2" key="1">
    <citation type="submission" date="2019-08" db="EMBL/GenBank/DDBJ databases">
        <title>Bradyrhizobium hipponensis sp. nov., a rhizobium isolated from a Lupinus angustifolius root nodule in Tunisia.</title>
        <authorList>
            <person name="Off K."/>
            <person name="Rejili M."/>
            <person name="Mars M."/>
            <person name="Brachmann A."/>
            <person name="Marin M."/>
        </authorList>
    </citation>
    <scope>NUCLEOTIDE SEQUENCE [LARGE SCALE GENOMIC DNA]</scope>
    <source>
        <strain evidence="1 2">CTAW71</strain>
    </source>
</reference>
<organism evidence="1 2">
    <name type="scientific">Bradyrhizobium rifense</name>
    <dbReference type="NCBI Taxonomy" id="515499"/>
    <lineage>
        <taxon>Bacteria</taxon>
        <taxon>Pseudomonadati</taxon>
        <taxon>Pseudomonadota</taxon>
        <taxon>Alphaproteobacteria</taxon>
        <taxon>Hyphomicrobiales</taxon>
        <taxon>Nitrobacteraceae</taxon>
        <taxon>Bradyrhizobium</taxon>
    </lineage>
</organism>
<proteinExistence type="predicted"/>
<dbReference type="AlphaFoldDB" id="A0A5D3KUE6"/>
<gene>
    <name evidence="1" type="ORF">FXB40_11445</name>
</gene>
<protein>
    <submittedName>
        <fullName evidence="1">Uncharacterized protein</fullName>
    </submittedName>
</protein>
<evidence type="ECO:0000313" key="1">
    <source>
        <dbReference type="EMBL" id="TYL96647.1"/>
    </source>
</evidence>
<evidence type="ECO:0000313" key="2">
    <source>
        <dbReference type="Proteomes" id="UP000324758"/>
    </source>
</evidence>